<dbReference type="InterPro" id="IPR012337">
    <property type="entry name" value="RNaseH-like_sf"/>
</dbReference>
<dbReference type="OMA" id="CISEYCA"/>
<name>A0A226ED71_FOLCA</name>
<dbReference type="PANTHER" id="PTHR47501:SF5">
    <property type="entry name" value="HAT C-TERMINAL DIMERISATION DOMAIN-CONTAINING PROTEIN"/>
    <property type="match status" value="1"/>
</dbReference>
<keyword evidence="2" id="KW-1185">Reference proteome</keyword>
<accession>A0A226ED71</accession>
<sequence length="552" mass="62422">MSQFNVKNFLVFEKGSKKIDHKKAGPDPDVVSNNRLQNTRQSTLPFQRIVIPSGVQKSEQLIVDFIIGAMCPLSTVQNVAFKKMIIGLDNNAKIPSPERLRNIIQDRFAKRILSLKSRIKNAGKLFKGEHNYESITEKILNIFNQFGLTTDNVVCVVTDNASNFVKAFKEFGVSYLDEDDDDEQTEEAVSSNGIGDIVSGDIGEINLPPHLRCATHTLSLVATTDFNNANIVSPRGQDNFKTVFRSALSKCTAIWNASSRSAKLHESIVELCGKSLITPNATRWNSTFDSIRRLLDMKEKFEELFKLGKLSKPSTLEITLLEDYVFSMAPLAMALDKLQGEELMYYGYLAPTIQKVLNELREIQLSGRQFEVQMAKVLVEAIEKRFPGIANWDITHSHMEIFSAVAHPYFKLRWVPLEKKNDLRNNLIQRVCAKSAKKNLSREVFPKPLTDDFFKFEPASNSTTENEGLETSNIELECLTYLQDPATDLIMLTKYPSVKEFFILVNTALPSSAPVERIFNYGGHILSPKRNRLNDDMFEMLVTLKIDSNQVD</sequence>
<protein>
    <recommendedName>
        <fullName evidence="3">HAT C-terminal dimerisation domain-containing protein</fullName>
    </recommendedName>
</protein>
<evidence type="ECO:0000313" key="2">
    <source>
        <dbReference type="Proteomes" id="UP000198287"/>
    </source>
</evidence>
<dbReference type="EMBL" id="LNIX01000004">
    <property type="protein sequence ID" value="OXA55360.1"/>
    <property type="molecule type" value="Genomic_DNA"/>
</dbReference>
<gene>
    <name evidence="1" type="ORF">Fcan01_08903</name>
</gene>
<dbReference type="AlphaFoldDB" id="A0A226ED71"/>
<dbReference type="Proteomes" id="UP000198287">
    <property type="component" value="Unassembled WGS sequence"/>
</dbReference>
<organism evidence="1 2">
    <name type="scientific">Folsomia candida</name>
    <name type="common">Springtail</name>
    <dbReference type="NCBI Taxonomy" id="158441"/>
    <lineage>
        <taxon>Eukaryota</taxon>
        <taxon>Metazoa</taxon>
        <taxon>Ecdysozoa</taxon>
        <taxon>Arthropoda</taxon>
        <taxon>Hexapoda</taxon>
        <taxon>Collembola</taxon>
        <taxon>Entomobryomorpha</taxon>
        <taxon>Isotomoidea</taxon>
        <taxon>Isotomidae</taxon>
        <taxon>Proisotominae</taxon>
        <taxon>Folsomia</taxon>
    </lineage>
</organism>
<evidence type="ECO:0008006" key="3">
    <source>
        <dbReference type="Google" id="ProtNLM"/>
    </source>
</evidence>
<dbReference type="OrthoDB" id="8195018at2759"/>
<dbReference type="SUPFAM" id="SSF53098">
    <property type="entry name" value="Ribonuclease H-like"/>
    <property type="match status" value="1"/>
</dbReference>
<dbReference type="PANTHER" id="PTHR47501">
    <property type="entry name" value="TRANSPOSASE-RELATED"/>
    <property type="match status" value="1"/>
</dbReference>
<evidence type="ECO:0000313" key="1">
    <source>
        <dbReference type="EMBL" id="OXA55360.1"/>
    </source>
</evidence>
<reference evidence="1 2" key="1">
    <citation type="submission" date="2015-12" db="EMBL/GenBank/DDBJ databases">
        <title>The genome of Folsomia candida.</title>
        <authorList>
            <person name="Faddeeva A."/>
            <person name="Derks M.F."/>
            <person name="Anvar Y."/>
            <person name="Smit S."/>
            <person name="Van Straalen N."/>
            <person name="Roelofs D."/>
        </authorList>
    </citation>
    <scope>NUCLEOTIDE SEQUENCE [LARGE SCALE GENOMIC DNA]</scope>
    <source>
        <strain evidence="1 2">VU population</strain>
        <tissue evidence="1">Whole body</tissue>
    </source>
</reference>
<proteinExistence type="predicted"/>
<comment type="caution">
    <text evidence="1">The sequence shown here is derived from an EMBL/GenBank/DDBJ whole genome shotgun (WGS) entry which is preliminary data.</text>
</comment>